<evidence type="ECO:0000256" key="15">
    <source>
        <dbReference type="SAM" id="Phobius"/>
    </source>
</evidence>
<dbReference type="SUPFAM" id="SSF58104">
    <property type="entry name" value="Methyl-accepting chemotaxis protein (MCP) signaling domain"/>
    <property type="match status" value="1"/>
</dbReference>
<dbReference type="InterPro" id="IPR021796">
    <property type="entry name" value="Tll0287-like_dom"/>
</dbReference>
<comment type="catalytic activity">
    <reaction evidence="1">
        <text>ATP + protein L-histidine = ADP + protein N-phospho-L-histidine.</text>
        <dbReference type="EC" id="2.7.13.3"/>
    </reaction>
</comment>
<dbReference type="EMBL" id="LAZR01000026">
    <property type="protein sequence ID" value="KKO03516.1"/>
    <property type="molecule type" value="Genomic_DNA"/>
</dbReference>
<dbReference type="InterPro" id="IPR001789">
    <property type="entry name" value="Sig_transdc_resp-reg_receiver"/>
</dbReference>
<dbReference type="SMART" id="SM00387">
    <property type="entry name" value="HATPase_c"/>
    <property type="match status" value="1"/>
</dbReference>
<keyword evidence="5" id="KW-0597">Phosphoprotein</keyword>
<dbReference type="Gene3D" id="3.40.50.2300">
    <property type="match status" value="1"/>
</dbReference>
<comment type="subcellular location">
    <subcellularLocation>
        <location evidence="2">Cell membrane</location>
        <topology evidence="2">Multi-pass membrane protein</topology>
    </subcellularLocation>
</comment>
<evidence type="ECO:0000256" key="10">
    <source>
        <dbReference type="ARBA" id="ARBA00022840"/>
    </source>
</evidence>
<keyword evidence="4" id="KW-1003">Cell membrane</keyword>
<evidence type="ECO:0000256" key="14">
    <source>
        <dbReference type="SAM" id="Coils"/>
    </source>
</evidence>
<evidence type="ECO:0000256" key="4">
    <source>
        <dbReference type="ARBA" id="ARBA00022475"/>
    </source>
</evidence>
<dbReference type="Gene3D" id="6.10.340.10">
    <property type="match status" value="1"/>
</dbReference>
<dbReference type="InterPro" id="IPR003661">
    <property type="entry name" value="HisK_dim/P_dom"/>
</dbReference>
<dbReference type="SMART" id="SM00388">
    <property type="entry name" value="HisKA"/>
    <property type="match status" value="1"/>
</dbReference>
<dbReference type="PROSITE" id="PS50110">
    <property type="entry name" value="RESPONSE_REGULATORY"/>
    <property type="match status" value="1"/>
</dbReference>
<keyword evidence="6" id="KW-0808">Transferase</keyword>
<dbReference type="FunFam" id="1.10.287.130:FF:000004">
    <property type="entry name" value="Ethylene receptor 1"/>
    <property type="match status" value="1"/>
</dbReference>
<dbReference type="CDD" id="cd17546">
    <property type="entry name" value="REC_hyHK_CKI1_RcsC-like"/>
    <property type="match status" value="1"/>
</dbReference>
<gene>
    <name evidence="20" type="ORF">LCGC14_0094410</name>
</gene>
<evidence type="ECO:0000256" key="2">
    <source>
        <dbReference type="ARBA" id="ARBA00004651"/>
    </source>
</evidence>
<dbReference type="PROSITE" id="PS50894">
    <property type="entry name" value="HPT"/>
    <property type="match status" value="1"/>
</dbReference>
<dbReference type="Pfam" id="PF11845">
    <property type="entry name" value="Tll0287-like"/>
    <property type="match status" value="1"/>
</dbReference>
<evidence type="ECO:0000256" key="6">
    <source>
        <dbReference type="ARBA" id="ARBA00022679"/>
    </source>
</evidence>
<keyword evidence="14" id="KW-0175">Coiled coil</keyword>
<evidence type="ECO:0000256" key="8">
    <source>
        <dbReference type="ARBA" id="ARBA00022741"/>
    </source>
</evidence>
<dbReference type="GO" id="GO:0005886">
    <property type="term" value="C:plasma membrane"/>
    <property type="evidence" value="ECO:0007669"/>
    <property type="project" value="UniProtKB-SubCell"/>
</dbReference>
<organism evidence="20">
    <name type="scientific">marine sediment metagenome</name>
    <dbReference type="NCBI Taxonomy" id="412755"/>
    <lineage>
        <taxon>unclassified sequences</taxon>
        <taxon>metagenomes</taxon>
        <taxon>ecological metagenomes</taxon>
    </lineage>
</organism>
<dbReference type="InterPro" id="IPR003660">
    <property type="entry name" value="HAMP_dom"/>
</dbReference>
<dbReference type="SMART" id="SM00448">
    <property type="entry name" value="REC"/>
    <property type="match status" value="1"/>
</dbReference>
<dbReference type="SUPFAM" id="SSF55874">
    <property type="entry name" value="ATPase domain of HSP90 chaperone/DNA topoisomerase II/histidine kinase"/>
    <property type="match status" value="1"/>
</dbReference>
<dbReference type="AlphaFoldDB" id="A0A0F9VED3"/>
<protein>
    <recommendedName>
        <fullName evidence="3">histidine kinase</fullName>
        <ecNumber evidence="3">2.7.13.3</ecNumber>
    </recommendedName>
</protein>
<comment type="caution">
    <text evidence="20">The sequence shown here is derived from an EMBL/GenBank/DDBJ whole genome shotgun (WGS) entry which is preliminary data.</text>
</comment>
<dbReference type="InterPro" id="IPR036641">
    <property type="entry name" value="HPT_dom_sf"/>
</dbReference>
<dbReference type="CDD" id="cd00088">
    <property type="entry name" value="HPT"/>
    <property type="match status" value="1"/>
</dbReference>
<dbReference type="InterPro" id="IPR036890">
    <property type="entry name" value="HATPase_C_sf"/>
</dbReference>
<dbReference type="GO" id="GO:0000155">
    <property type="term" value="F:phosphorelay sensor kinase activity"/>
    <property type="evidence" value="ECO:0007669"/>
    <property type="project" value="InterPro"/>
</dbReference>
<keyword evidence="8" id="KW-0547">Nucleotide-binding</keyword>
<keyword evidence="13 15" id="KW-0472">Membrane</keyword>
<dbReference type="CDD" id="cd00082">
    <property type="entry name" value="HisKA"/>
    <property type="match status" value="1"/>
</dbReference>
<evidence type="ECO:0000259" key="19">
    <source>
        <dbReference type="PROSITE" id="PS50894"/>
    </source>
</evidence>
<dbReference type="InterPro" id="IPR011006">
    <property type="entry name" value="CheY-like_superfamily"/>
</dbReference>
<dbReference type="EC" id="2.7.13.3" evidence="3"/>
<feature type="domain" description="HPt" evidence="19">
    <location>
        <begin position="770"/>
        <end position="859"/>
    </location>
</feature>
<dbReference type="PROSITE" id="PS50109">
    <property type="entry name" value="HIS_KIN"/>
    <property type="match status" value="1"/>
</dbReference>
<dbReference type="PRINTS" id="PR00344">
    <property type="entry name" value="BCTRLSENSOR"/>
</dbReference>
<dbReference type="InterPro" id="IPR003594">
    <property type="entry name" value="HATPase_dom"/>
</dbReference>
<dbReference type="InterPro" id="IPR036097">
    <property type="entry name" value="HisK_dim/P_sf"/>
</dbReference>
<dbReference type="SUPFAM" id="SSF47226">
    <property type="entry name" value="Histidine-containing phosphotransfer domain, HPT domain"/>
    <property type="match status" value="1"/>
</dbReference>
<feature type="coiled-coil region" evidence="14">
    <location>
        <begin position="328"/>
        <end position="362"/>
    </location>
</feature>
<dbReference type="SUPFAM" id="SSF52172">
    <property type="entry name" value="CheY-like"/>
    <property type="match status" value="1"/>
</dbReference>
<evidence type="ECO:0000313" key="20">
    <source>
        <dbReference type="EMBL" id="KKO03516.1"/>
    </source>
</evidence>
<dbReference type="InterPro" id="IPR004358">
    <property type="entry name" value="Sig_transdc_His_kin-like_C"/>
</dbReference>
<evidence type="ECO:0000259" key="16">
    <source>
        <dbReference type="PROSITE" id="PS50109"/>
    </source>
</evidence>
<keyword evidence="10" id="KW-0067">ATP-binding</keyword>
<evidence type="ECO:0000256" key="11">
    <source>
        <dbReference type="ARBA" id="ARBA00022989"/>
    </source>
</evidence>
<dbReference type="Pfam" id="PF02518">
    <property type="entry name" value="HATPase_c"/>
    <property type="match status" value="1"/>
</dbReference>
<dbReference type="PANTHER" id="PTHR45339">
    <property type="entry name" value="HYBRID SIGNAL TRANSDUCTION HISTIDINE KINASE J"/>
    <property type="match status" value="1"/>
</dbReference>
<dbReference type="InterPro" id="IPR005467">
    <property type="entry name" value="His_kinase_dom"/>
</dbReference>
<dbReference type="Pfam" id="PF00072">
    <property type="entry name" value="Response_reg"/>
    <property type="match status" value="1"/>
</dbReference>
<dbReference type="FunFam" id="3.30.565.10:FF:000010">
    <property type="entry name" value="Sensor histidine kinase RcsC"/>
    <property type="match status" value="1"/>
</dbReference>
<name>A0A0F9VED3_9ZZZZ</name>
<evidence type="ECO:0000256" key="5">
    <source>
        <dbReference type="ARBA" id="ARBA00022553"/>
    </source>
</evidence>
<dbReference type="CDD" id="cd16922">
    <property type="entry name" value="HATPase_EvgS-ArcB-TorS-like"/>
    <property type="match status" value="1"/>
</dbReference>
<evidence type="ECO:0000259" key="17">
    <source>
        <dbReference type="PROSITE" id="PS50110"/>
    </source>
</evidence>
<evidence type="ECO:0000256" key="9">
    <source>
        <dbReference type="ARBA" id="ARBA00022777"/>
    </source>
</evidence>
<feature type="domain" description="HAMP" evidence="18">
    <location>
        <begin position="235"/>
        <end position="290"/>
    </location>
</feature>
<feature type="transmembrane region" description="Helical" evidence="15">
    <location>
        <begin position="217"/>
        <end position="237"/>
    </location>
</feature>
<evidence type="ECO:0000256" key="3">
    <source>
        <dbReference type="ARBA" id="ARBA00012438"/>
    </source>
</evidence>
<proteinExistence type="predicted"/>
<evidence type="ECO:0000256" key="12">
    <source>
        <dbReference type="ARBA" id="ARBA00023012"/>
    </source>
</evidence>
<dbReference type="Gene3D" id="1.20.120.160">
    <property type="entry name" value="HPT domain"/>
    <property type="match status" value="1"/>
</dbReference>
<dbReference type="Gene3D" id="3.30.565.10">
    <property type="entry name" value="Histidine kinase-like ATPase, C-terminal domain"/>
    <property type="match status" value="1"/>
</dbReference>
<evidence type="ECO:0000256" key="7">
    <source>
        <dbReference type="ARBA" id="ARBA00022692"/>
    </source>
</evidence>
<dbReference type="GO" id="GO:0005524">
    <property type="term" value="F:ATP binding"/>
    <property type="evidence" value="ECO:0007669"/>
    <property type="project" value="UniProtKB-KW"/>
</dbReference>
<sequence>MKSIGTKVAIIVGVLLAVVSIFAVYERWTTCRAHNETMLDRQAALALEFDLAIRSYVADEIRPAMEKRIHKGEFIPEAMSTSFVARSIFDRVGDKFPDYLLKFSSDNPRNPANMAGPDEQKVLEYFRAHPEASKWTGEIDVNGRQYYAHFAPRRMKESCLRCHGDPADAPAGLVQHYGDSAGFHRKVGDIVALDTVAIPLDQIQAALTREVLQESGIMLAAIGIIFVGVILTLRYIVLRRLSIISAHASRLADQPDIAALRPVEVRGNDEIGTLASGYNAMLAKLQGLYGSMEDTVHQRTAELTESNDLLKTRAEELDKSHRIILSMMEDTQTANENAQQANQDLQEALEHSRRLALEAESANVAKSEFLANMSHEIRTPLTAILGFTDMLMEPNHSGAQQKEWLHVISRNGNHLLMLVNDILDLSKIEAGKLTLLPQRCDLCAAISEVASMMRVRAEQAGLFLSMEYCTEIPETILADGARLRQVLVNLTGNALKFTRRGGVHIATSFLPAWHDDQPAIQIKIVDTGIGIAQEHVEHLFDSFYQVDASSSRKYGGTGLGLAITHRIVEMMGGEVAVTSKAGSGSTFTVTIPTGPLDGVAMLDQPSEAVRDMPDSELCPTLAHSLEGVRVLVAEDGPDNQRLIEALLNKAGAEVEMVPNGVLAVQRALAEPFDLILMDMQMPEMDGYQATRTLRSKGYDRPIIALTAHALADDCDKCLTAGCTAYLAKPIDHNRLLDAVATCSGAHSMPMSESAPPPAPSAQQAASQFADDPAMTDILEPFVHGLAGQVDGMRQALASGVFDEVRALAHQLKGSGGSYGYPTITEISTRLENAAKINDLEDAQLVLAELDTFCQVVADVWRQQQFSERAES</sequence>
<dbReference type="SMART" id="SM00304">
    <property type="entry name" value="HAMP"/>
    <property type="match status" value="1"/>
</dbReference>
<dbReference type="PANTHER" id="PTHR45339:SF1">
    <property type="entry name" value="HYBRID SIGNAL TRANSDUCTION HISTIDINE KINASE J"/>
    <property type="match status" value="1"/>
</dbReference>
<reference evidence="20" key="1">
    <citation type="journal article" date="2015" name="Nature">
        <title>Complex archaea that bridge the gap between prokaryotes and eukaryotes.</title>
        <authorList>
            <person name="Spang A."/>
            <person name="Saw J.H."/>
            <person name="Jorgensen S.L."/>
            <person name="Zaremba-Niedzwiedzka K."/>
            <person name="Martijn J."/>
            <person name="Lind A.E."/>
            <person name="van Eijk R."/>
            <person name="Schleper C."/>
            <person name="Guy L."/>
            <person name="Ettema T.J."/>
        </authorList>
    </citation>
    <scope>NUCLEOTIDE SEQUENCE</scope>
</reference>
<dbReference type="SUPFAM" id="SSF47384">
    <property type="entry name" value="Homodimeric domain of signal transducing histidine kinase"/>
    <property type="match status" value="1"/>
</dbReference>
<dbReference type="Pfam" id="PF00672">
    <property type="entry name" value="HAMP"/>
    <property type="match status" value="1"/>
</dbReference>
<keyword evidence="11 15" id="KW-1133">Transmembrane helix</keyword>
<feature type="domain" description="Histidine kinase" evidence="16">
    <location>
        <begin position="372"/>
        <end position="595"/>
    </location>
</feature>
<feature type="domain" description="Response regulatory" evidence="17">
    <location>
        <begin position="629"/>
        <end position="743"/>
    </location>
</feature>
<dbReference type="CDD" id="cd06225">
    <property type="entry name" value="HAMP"/>
    <property type="match status" value="1"/>
</dbReference>
<evidence type="ECO:0000256" key="1">
    <source>
        <dbReference type="ARBA" id="ARBA00000085"/>
    </source>
</evidence>
<keyword evidence="7 15" id="KW-0812">Transmembrane</keyword>
<dbReference type="PROSITE" id="PS50885">
    <property type="entry name" value="HAMP"/>
    <property type="match status" value="1"/>
</dbReference>
<dbReference type="Gene3D" id="1.10.287.130">
    <property type="match status" value="1"/>
</dbReference>
<evidence type="ECO:0000259" key="18">
    <source>
        <dbReference type="PROSITE" id="PS50885"/>
    </source>
</evidence>
<keyword evidence="9" id="KW-0418">Kinase</keyword>
<accession>A0A0F9VED3</accession>
<evidence type="ECO:0000256" key="13">
    <source>
        <dbReference type="ARBA" id="ARBA00023136"/>
    </source>
</evidence>
<dbReference type="Pfam" id="PF00512">
    <property type="entry name" value="HisKA"/>
    <property type="match status" value="1"/>
</dbReference>
<dbReference type="InterPro" id="IPR008207">
    <property type="entry name" value="Sig_transdc_His_kin_Hpt_dom"/>
</dbReference>
<dbReference type="Pfam" id="PF01627">
    <property type="entry name" value="Hpt"/>
    <property type="match status" value="1"/>
</dbReference>
<keyword evidence="12" id="KW-0902">Two-component regulatory system</keyword>